<dbReference type="SMART" id="SM00297">
    <property type="entry name" value="BROMO"/>
    <property type="match status" value="1"/>
</dbReference>
<protein>
    <recommendedName>
        <fullName evidence="4">Bromo domain-containing protein</fullName>
    </recommendedName>
</protein>
<comment type="caution">
    <text evidence="5">The sequence shown here is derived from an EMBL/GenBank/DDBJ whole genome shotgun (WGS) entry which is preliminary data.</text>
</comment>
<dbReference type="SUPFAM" id="SSF47370">
    <property type="entry name" value="Bromodomain"/>
    <property type="match status" value="1"/>
</dbReference>
<evidence type="ECO:0000256" key="2">
    <source>
        <dbReference type="PROSITE-ProRule" id="PRU00035"/>
    </source>
</evidence>
<dbReference type="PANTHER" id="PTHR15398">
    <property type="entry name" value="BROMODOMAIN-CONTAINING PROTEIN 8"/>
    <property type="match status" value="1"/>
</dbReference>
<dbReference type="GO" id="GO:0035267">
    <property type="term" value="C:NuA4 histone acetyltransferase complex"/>
    <property type="evidence" value="ECO:0007669"/>
    <property type="project" value="TreeGrafter"/>
</dbReference>
<dbReference type="AlphaFoldDB" id="A0A1Y2I0X6"/>
<sequence length="594" mass="62327">MTMSPSQSHASPDAGTAAAPAAVPWSTKDFLLLFSAIARDKPMTAQAAQSIPWTTVKQLTAACPLASPHLQRASIAKLEWYYCQFIAAEPFGHGLSLQVILQVLFSRRLRELFNDIQSEDQSLREELRQLGALPLPTPAQQLSLATGSTSNPHAAVPDALRSPIATALTPLSPAITLSDGPLSPQVIPLGSPRPHSSFHSYLASSSAAANPPPTMQHRLPSSDASTSLSATPRPPPPTPCPSRTSLDAAHARSTSVTPTPRSPSVFHAGGAASGSGPPPPAKPPARSSMASSSSSSPPKLVLKSTFGAVHGDAVDSDGGVPLPARHVRTVVASLEASAEQQRTLASRRANPPAPDTSLSAAPMASPPLMHSPTWTDASMPSTPLDERDMSSSSRGSSMAPLGLPSSSSTSAPPGLGTARQARGSTPGARARRASLKQADDRHRHWRKSCLRKWDDIADARLGHTFSTAIKADNAHNYRAVIKHPMDLKAVKQRLRDGKTSSTDGFHRDLVLMMANARMYYGNMGDWKGLVDEMKGEVDRQLTEFRVMERMANARMGAPSASASASASSAGSSAASSSADLPGVVVKVEQGAGGF</sequence>
<feature type="region of interest" description="Disordered" evidence="3">
    <location>
        <begin position="338"/>
        <end position="440"/>
    </location>
</feature>
<feature type="compositionally biased region" description="Low complexity" evidence="3">
    <location>
        <begin position="198"/>
        <end position="209"/>
    </location>
</feature>
<dbReference type="Proteomes" id="UP000193411">
    <property type="component" value="Unassembled WGS sequence"/>
</dbReference>
<evidence type="ECO:0000313" key="5">
    <source>
        <dbReference type="EMBL" id="ORZ39633.1"/>
    </source>
</evidence>
<feature type="compositionally biased region" description="Low complexity" evidence="3">
    <location>
        <begin position="241"/>
        <end position="270"/>
    </location>
</feature>
<feature type="region of interest" description="Disordered" evidence="3">
    <location>
        <begin position="198"/>
        <end position="299"/>
    </location>
</feature>
<feature type="compositionally biased region" description="Polar residues" evidence="3">
    <location>
        <begin position="372"/>
        <end position="381"/>
    </location>
</feature>
<dbReference type="OrthoDB" id="1742084at2759"/>
<reference evidence="5 6" key="1">
    <citation type="submission" date="2016-07" db="EMBL/GenBank/DDBJ databases">
        <title>Pervasive Adenine N6-methylation of Active Genes in Fungi.</title>
        <authorList>
            <consortium name="DOE Joint Genome Institute"/>
            <person name="Mondo S.J."/>
            <person name="Dannebaum R.O."/>
            <person name="Kuo R.C."/>
            <person name="Labutti K."/>
            <person name="Haridas S."/>
            <person name="Kuo A."/>
            <person name="Salamov A."/>
            <person name="Ahrendt S.R."/>
            <person name="Lipzen A."/>
            <person name="Sullivan W."/>
            <person name="Andreopoulos W.B."/>
            <person name="Clum A."/>
            <person name="Lindquist E."/>
            <person name="Daum C."/>
            <person name="Ramamoorthy G.K."/>
            <person name="Gryganskyi A."/>
            <person name="Culley D."/>
            <person name="Magnuson J.K."/>
            <person name="James T.Y."/>
            <person name="O'Malley M.A."/>
            <person name="Stajich J.E."/>
            <person name="Spatafora J.W."/>
            <person name="Visel A."/>
            <person name="Grigoriev I.V."/>
        </authorList>
    </citation>
    <scope>NUCLEOTIDE SEQUENCE [LARGE SCALE GENOMIC DNA]</scope>
    <source>
        <strain evidence="5 6">PL171</strain>
    </source>
</reference>
<evidence type="ECO:0000259" key="4">
    <source>
        <dbReference type="PROSITE" id="PS50014"/>
    </source>
</evidence>
<feature type="compositionally biased region" description="Low complexity" evidence="3">
    <location>
        <begin position="284"/>
        <end position="298"/>
    </location>
</feature>
<organism evidence="5 6">
    <name type="scientific">Catenaria anguillulae PL171</name>
    <dbReference type="NCBI Taxonomy" id="765915"/>
    <lineage>
        <taxon>Eukaryota</taxon>
        <taxon>Fungi</taxon>
        <taxon>Fungi incertae sedis</taxon>
        <taxon>Blastocladiomycota</taxon>
        <taxon>Blastocladiomycetes</taxon>
        <taxon>Blastocladiales</taxon>
        <taxon>Catenariaceae</taxon>
        <taxon>Catenaria</taxon>
    </lineage>
</organism>
<dbReference type="Pfam" id="PF00439">
    <property type="entry name" value="Bromodomain"/>
    <property type="match status" value="1"/>
</dbReference>
<evidence type="ECO:0000256" key="3">
    <source>
        <dbReference type="SAM" id="MobiDB-lite"/>
    </source>
</evidence>
<proteinExistence type="predicted"/>
<evidence type="ECO:0000313" key="6">
    <source>
        <dbReference type="Proteomes" id="UP000193411"/>
    </source>
</evidence>
<accession>A0A1Y2I0X6</accession>
<dbReference type="PROSITE" id="PS50014">
    <property type="entry name" value="BROMODOMAIN_2"/>
    <property type="match status" value="1"/>
</dbReference>
<dbReference type="EMBL" id="MCFL01000005">
    <property type="protein sequence ID" value="ORZ39633.1"/>
    <property type="molecule type" value="Genomic_DNA"/>
</dbReference>
<dbReference type="InterPro" id="IPR036427">
    <property type="entry name" value="Bromodomain-like_sf"/>
</dbReference>
<keyword evidence="6" id="KW-1185">Reference proteome</keyword>
<dbReference type="GO" id="GO:0006325">
    <property type="term" value="P:chromatin organization"/>
    <property type="evidence" value="ECO:0007669"/>
    <property type="project" value="UniProtKB-ARBA"/>
</dbReference>
<dbReference type="InterPro" id="IPR001487">
    <property type="entry name" value="Bromodomain"/>
</dbReference>
<keyword evidence="1 2" id="KW-0103">Bromodomain</keyword>
<gene>
    <name evidence="5" type="ORF">BCR44DRAFT_1426921</name>
</gene>
<dbReference type="STRING" id="765915.A0A1Y2I0X6"/>
<dbReference type="Gene3D" id="1.20.920.10">
    <property type="entry name" value="Bromodomain-like"/>
    <property type="match status" value="1"/>
</dbReference>
<dbReference type="PANTHER" id="PTHR15398:SF4">
    <property type="entry name" value="BROMODOMAIN-CONTAINING PROTEIN 8 ISOFORM X1"/>
    <property type="match status" value="1"/>
</dbReference>
<evidence type="ECO:0000256" key="1">
    <source>
        <dbReference type="ARBA" id="ARBA00023117"/>
    </source>
</evidence>
<feature type="domain" description="Bromo" evidence="4">
    <location>
        <begin position="457"/>
        <end position="527"/>
    </location>
</feature>
<name>A0A1Y2I0X6_9FUNG</name>